<dbReference type="EMBL" id="JACHEW010000033">
    <property type="protein sequence ID" value="MBB6018536.1"/>
    <property type="molecule type" value="Genomic_DNA"/>
</dbReference>
<feature type="domain" description="PIN" evidence="8">
    <location>
        <begin position="7"/>
        <end position="120"/>
    </location>
</feature>
<accession>A0A5C4XVC4</accession>
<keyword evidence="9" id="KW-0255">Endonuclease</keyword>
<dbReference type="GO" id="GO:0046872">
    <property type="term" value="F:metal ion binding"/>
    <property type="evidence" value="ECO:0007669"/>
    <property type="project" value="UniProtKB-KW"/>
</dbReference>
<keyword evidence="2" id="KW-1277">Toxin-antitoxin system</keyword>
<evidence type="ECO:0000256" key="6">
    <source>
        <dbReference type="ARBA" id="ARBA00022842"/>
    </source>
</evidence>
<dbReference type="Pfam" id="PF01850">
    <property type="entry name" value="PIN"/>
    <property type="match status" value="1"/>
</dbReference>
<keyword evidence="3" id="KW-0540">Nuclease</keyword>
<evidence type="ECO:0000256" key="3">
    <source>
        <dbReference type="ARBA" id="ARBA00022722"/>
    </source>
</evidence>
<gene>
    <name evidence="10" type="ORF">FHR04_18490</name>
    <name evidence="9" type="ORF">HNQ04_003817</name>
</gene>
<comment type="caution">
    <text evidence="10">The sequence shown here is derived from an EMBL/GenBank/DDBJ whole genome shotgun (WGS) entry which is preliminary data.</text>
</comment>
<comment type="cofactor">
    <cofactor evidence="1">
        <name>Mg(2+)</name>
        <dbReference type="ChEBI" id="CHEBI:18420"/>
    </cofactor>
</comment>
<evidence type="ECO:0000313" key="10">
    <source>
        <dbReference type="EMBL" id="TNM67312.1"/>
    </source>
</evidence>
<name>A0A5C4XVC4_9DEIO</name>
<evidence type="ECO:0000256" key="4">
    <source>
        <dbReference type="ARBA" id="ARBA00022723"/>
    </source>
</evidence>
<keyword evidence="4" id="KW-0479">Metal-binding</keyword>
<evidence type="ECO:0000313" key="9">
    <source>
        <dbReference type="EMBL" id="MBB6018536.1"/>
    </source>
</evidence>
<evidence type="ECO:0000256" key="1">
    <source>
        <dbReference type="ARBA" id="ARBA00001946"/>
    </source>
</evidence>
<dbReference type="GO" id="GO:0004519">
    <property type="term" value="F:endonuclease activity"/>
    <property type="evidence" value="ECO:0007669"/>
    <property type="project" value="UniProtKB-KW"/>
</dbReference>
<evidence type="ECO:0000256" key="5">
    <source>
        <dbReference type="ARBA" id="ARBA00022801"/>
    </source>
</evidence>
<evidence type="ECO:0000256" key="2">
    <source>
        <dbReference type="ARBA" id="ARBA00022649"/>
    </source>
</evidence>
<dbReference type="EC" id="3.1.-.-" evidence="9"/>
<evidence type="ECO:0000256" key="7">
    <source>
        <dbReference type="ARBA" id="ARBA00038093"/>
    </source>
</evidence>
<dbReference type="PANTHER" id="PTHR33653:SF1">
    <property type="entry name" value="RIBONUCLEASE VAPC2"/>
    <property type="match status" value="1"/>
</dbReference>
<dbReference type="OrthoDB" id="9796690at2"/>
<keyword evidence="12" id="KW-1185">Reference proteome</keyword>
<reference evidence="9 12" key="2">
    <citation type="submission" date="2020-08" db="EMBL/GenBank/DDBJ databases">
        <title>Genomic Encyclopedia of Type Strains, Phase IV (KMG-IV): sequencing the most valuable type-strain genomes for metagenomic binning, comparative biology and taxonomic classification.</title>
        <authorList>
            <person name="Goeker M."/>
        </authorList>
    </citation>
    <scope>NUCLEOTIDE SEQUENCE [LARGE SCALE GENOMIC DNA]</scope>
    <source>
        <strain evidence="9 12">DSM 12027</strain>
    </source>
</reference>
<dbReference type="AlphaFoldDB" id="A0A5C4XVC4"/>
<dbReference type="EMBL" id="VDMO01000031">
    <property type="protein sequence ID" value="TNM67312.1"/>
    <property type="molecule type" value="Genomic_DNA"/>
</dbReference>
<dbReference type="Proteomes" id="UP000629870">
    <property type="component" value="Unassembled WGS sequence"/>
</dbReference>
<dbReference type="Proteomes" id="UP000313988">
    <property type="component" value="Unassembled WGS sequence"/>
</dbReference>
<organism evidence="10 11">
    <name type="scientific">Deinococcus radiopugnans ATCC 19172</name>
    <dbReference type="NCBI Taxonomy" id="585398"/>
    <lineage>
        <taxon>Bacteria</taxon>
        <taxon>Thermotogati</taxon>
        <taxon>Deinococcota</taxon>
        <taxon>Deinococci</taxon>
        <taxon>Deinococcales</taxon>
        <taxon>Deinococcaceae</taxon>
        <taxon>Deinococcus</taxon>
    </lineage>
</organism>
<evidence type="ECO:0000259" key="8">
    <source>
        <dbReference type="Pfam" id="PF01850"/>
    </source>
</evidence>
<evidence type="ECO:0000313" key="11">
    <source>
        <dbReference type="Proteomes" id="UP000313988"/>
    </source>
</evidence>
<reference evidence="10 11" key="1">
    <citation type="submission" date="2019-06" db="EMBL/GenBank/DDBJ databases">
        <title>Genome sequence of Deinococcus radiopugnans ATCC 19172.</title>
        <authorList>
            <person name="Maclea K.S."/>
            <person name="Maynard C.R."/>
        </authorList>
    </citation>
    <scope>NUCLEOTIDE SEQUENCE [LARGE SCALE GENOMIC DNA]</scope>
    <source>
        <strain evidence="10 11">ATCC 19172</strain>
    </source>
</reference>
<protein>
    <submittedName>
        <fullName evidence="10">Type II toxin-antitoxin system VapC family toxin</fullName>
    </submittedName>
    <submittedName>
        <fullName evidence="9">tRNA(fMet)-specific endonuclease VapC</fullName>
        <ecNumber evidence="9">3.1.-.-</ecNumber>
    </submittedName>
</protein>
<dbReference type="SUPFAM" id="SSF88723">
    <property type="entry name" value="PIN domain-like"/>
    <property type="match status" value="1"/>
</dbReference>
<dbReference type="PANTHER" id="PTHR33653">
    <property type="entry name" value="RIBONUCLEASE VAPC2"/>
    <property type="match status" value="1"/>
</dbReference>
<dbReference type="InterPro" id="IPR029060">
    <property type="entry name" value="PIN-like_dom_sf"/>
</dbReference>
<sequence>MTPPLRYVLDTNICIIKDKPAAVWNRIDSLRPGEVGQSAVTKAERLPGGSRCARRDHHLAAVLSFAPHLVMFLFDSQVTEAYGRARAGLQHAGPSSGPLDVQIAATTSAHGLILVTNNIREFAGMLELKIGAWTQCGIETRSGAVSSVHE</sequence>
<dbReference type="GO" id="GO:0016787">
    <property type="term" value="F:hydrolase activity"/>
    <property type="evidence" value="ECO:0007669"/>
    <property type="project" value="UniProtKB-KW"/>
</dbReference>
<keyword evidence="6" id="KW-0460">Magnesium</keyword>
<dbReference type="InterPro" id="IPR002716">
    <property type="entry name" value="PIN_dom"/>
</dbReference>
<dbReference type="InterPro" id="IPR050556">
    <property type="entry name" value="Type_II_TA_system_RNase"/>
</dbReference>
<comment type="similarity">
    <text evidence="7">Belongs to the PINc/VapC protein family.</text>
</comment>
<proteinExistence type="inferred from homology"/>
<evidence type="ECO:0000313" key="12">
    <source>
        <dbReference type="Proteomes" id="UP000629870"/>
    </source>
</evidence>
<keyword evidence="5 9" id="KW-0378">Hydrolase</keyword>
<dbReference type="RefSeq" id="WP_139404687.1">
    <property type="nucleotide sequence ID" value="NZ_JACHEW010000033.1"/>
</dbReference>
<dbReference type="Gene3D" id="3.40.50.1010">
    <property type="entry name" value="5'-nuclease"/>
    <property type="match status" value="1"/>
</dbReference>